<evidence type="ECO:0000313" key="1">
    <source>
        <dbReference type="EMBL" id="SVD94121.1"/>
    </source>
</evidence>
<gene>
    <name evidence="1" type="ORF">METZ01_LOCUS446975</name>
</gene>
<organism evidence="1">
    <name type="scientific">marine metagenome</name>
    <dbReference type="NCBI Taxonomy" id="408172"/>
    <lineage>
        <taxon>unclassified sequences</taxon>
        <taxon>metagenomes</taxon>
        <taxon>ecological metagenomes</taxon>
    </lineage>
</organism>
<dbReference type="AlphaFoldDB" id="A0A382ZF75"/>
<feature type="non-terminal residue" evidence="1">
    <location>
        <position position="111"/>
    </location>
</feature>
<reference evidence="1" key="1">
    <citation type="submission" date="2018-05" db="EMBL/GenBank/DDBJ databases">
        <authorList>
            <person name="Lanie J.A."/>
            <person name="Ng W.-L."/>
            <person name="Kazmierczak K.M."/>
            <person name="Andrzejewski T.M."/>
            <person name="Davidsen T.M."/>
            <person name="Wayne K.J."/>
            <person name="Tettelin H."/>
            <person name="Glass J.I."/>
            <person name="Rusch D."/>
            <person name="Podicherti R."/>
            <person name="Tsui H.-C.T."/>
            <person name="Winkler M.E."/>
        </authorList>
    </citation>
    <scope>NUCLEOTIDE SEQUENCE</scope>
</reference>
<proteinExistence type="predicted"/>
<protein>
    <submittedName>
        <fullName evidence="1">Uncharacterized protein</fullName>
    </submittedName>
</protein>
<dbReference type="EMBL" id="UINC01183382">
    <property type="protein sequence ID" value="SVD94121.1"/>
    <property type="molecule type" value="Genomic_DNA"/>
</dbReference>
<sequence>VRLVFFTTSSILFGILLVPNNADALTDLFLEKDEVVAFVGGTDMVRMQKEGRVEAALTHRYKKAKPRFRDLSWEGDTVYLQTTVSERWRRKAFGDLNGQLNKVGVTVVIAQ</sequence>
<accession>A0A382ZF75</accession>
<name>A0A382ZF75_9ZZZZ</name>
<feature type="non-terminal residue" evidence="1">
    <location>
        <position position="1"/>
    </location>
</feature>